<gene>
    <name evidence="1" type="ORF">N479_15985</name>
</gene>
<dbReference type="Proteomes" id="UP000033434">
    <property type="component" value="Unassembled WGS sequence"/>
</dbReference>
<protein>
    <submittedName>
        <fullName evidence="1">Uncharacterized protein</fullName>
    </submittedName>
</protein>
<organism evidence="1 2">
    <name type="scientific">Pseudoalteromonas luteoviolacea S4054</name>
    <dbReference type="NCBI Taxonomy" id="1129367"/>
    <lineage>
        <taxon>Bacteria</taxon>
        <taxon>Pseudomonadati</taxon>
        <taxon>Pseudomonadota</taxon>
        <taxon>Gammaproteobacteria</taxon>
        <taxon>Alteromonadales</taxon>
        <taxon>Pseudoalteromonadaceae</taxon>
        <taxon>Pseudoalteromonas</taxon>
    </lineage>
</organism>
<dbReference type="RefSeq" id="WP_046356717.1">
    <property type="nucleotide sequence ID" value="NZ_AUXW01000155.1"/>
</dbReference>
<dbReference type="AlphaFoldDB" id="A0A0F6ABZ7"/>
<name>A0A0F6ABZ7_9GAMM</name>
<evidence type="ECO:0000313" key="1">
    <source>
        <dbReference type="EMBL" id="KKE82909.1"/>
    </source>
</evidence>
<dbReference type="EMBL" id="AUXW01000155">
    <property type="protein sequence ID" value="KKE82909.1"/>
    <property type="molecule type" value="Genomic_DNA"/>
</dbReference>
<reference evidence="1 2" key="1">
    <citation type="journal article" date="2015" name="BMC Genomics">
        <title>Genome mining reveals unlocked bioactive potential of marine Gram-negative bacteria.</title>
        <authorList>
            <person name="Machado H."/>
            <person name="Sonnenschein E.C."/>
            <person name="Melchiorsen J."/>
            <person name="Gram L."/>
        </authorList>
    </citation>
    <scope>NUCLEOTIDE SEQUENCE [LARGE SCALE GENOMIC DNA]</scope>
    <source>
        <strain evidence="1 2">S4054</strain>
    </source>
</reference>
<accession>A0A0F6ABZ7</accession>
<dbReference type="PATRIC" id="fig|1129367.4.peg.3169"/>
<sequence>MNRFTSSIRQSIETKDWYGALMTALTLPDICGKLETPDVGSKARSVRWLKVWIEPLYTKQVGADRQEHVFLSAEDCYSLRCSFLHEGASNIEEQRARKALEDFHFITPLPGMHIHCNQSGNALQLQVDVFCNEVADAVDKWAESVLSNEEVQQRMKSLIVIHDSSAGVRF</sequence>
<evidence type="ECO:0000313" key="2">
    <source>
        <dbReference type="Proteomes" id="UP000033434"/>
    </source>
</evidence>
<proteinExistence type="predicted"/>
<comment type="caution">
    <text evidence="1">The sequence shown here is derived from an EMBL/GenBank/DDBJ whole genome shotgun (WGS) entry which is preliminary data.</text>
</comment>